<keyword evidence="2 7" id="KW-0032">Aminotransferase</keyword>
<evidence type="ECO:0000256" key="3">
    <source>
        <dbReference type="ARBA" id="ARBA00022679"/>
    </source>
</evidence>
<name>A0A432MG90_9BACT</name>
<dbReference type="EMBL" id="RYZH01000038">
    <property type="protein sequence ID" value="RUL85618.1"/>
    <property type="molecule type" value="Genomic_DNA"/>
</dbReference>
<dbReference type="CDD" id="cd00609">
    <property type="entry name" value="AAT_like"/>
    <property type="match status" value="1"/>
</dbReference>
<dbReference type="Pfam" id="PF00155">
    <property type="entry name" value="Aminotran_1_2"/>
    <property type="match status" value="1"/>
</dbReference>
<evidence type="ECO:0000256" key="4">
    <source>
        <dbReference type="ARBA" id="ARBA00022898"/>
    </source>
</evidence>
<reference evidence="7 8" key="1">
    <citation type="submission" date="2018-12" db="EMBL/GenBank/DDBJ databases">
        <authorList>
            <person name="Toschakov S.V."/>
        </authorList>
    </citation>
    <scope>NUCLEOTIDE SEQUENCE [LARGE SCALE GENOMIC DNA]</scope>
    <source>
        <strain evidence="7 8">GM2012</strain>
    </source>
</reference>
<keyword evidence="3 7" id="KW-0808">Transferase</keyword>
<evidence type="ECO:0000313" key="7">
    <source>
        <dbReference type="EMBL" id="RUL85618.1"/>
    </source>
</evidence>
<keyword evidence="8" id="KW-1185">Reference proteome</keyword>
<dbReference type="Gene3D" id="3.90.1150.10">
    <property type="entry name" value="Aspartate Aminotransferase, domain 1"/>
    <property type="match status" value="1"/>
</dbReference>
<accession>A0A432MG90</accession>
<evidence type="ECO:0000313" key="8">
    <source>
        <dbReference type="Proteomes" id="UP000280296"/>
    </source>
</evidence>
<dbReference type="PANTHER" id="PTHR42790">
    <property type="entry name" value="AMINOTRANSFERASE"/>
    <property type="match status" value="1"/>
</dbReference>
<sequence>MNPSSSLSRLARDRGGSPISDLMKRALDNPRLISLAAGFVDPASLPIDPTRRAVDAVLGDPASGRKALQYGTTIGDPSLRSRLVRRLELEENALPGQFEGVLPRMVVTNGSQQLLYLVAEALLDPGDIVLVESPTYFVFMGLIEARGARVIGVETDQGGLNLEALEATLERLEAEGDLPRVKLIYTVSEHSNPTGISLAEDRRAPLVELANRWSKDHQIFVLEDAAYRGLSFSGREPSSVWRHDEEGRCVILARTFSKSFSPGLKTGFGVLPEALVDPVLSLKGDHDFGSNNFAQAVLDRALADGSYDAQVAWLREVYRTKCDVLLGALEEHLGDVEGVSWTVPTGGLYIWLTVPEWLDTGKDGPLFSRALEHEVLYVPGVYAFADEPGPVPTNHARLCFGVPDEDQLREGARRLAGALASCGEHVA</sequence>
<dbReference type="OrthoDB" id="9802328at2"/>
<feature type="domain" description="Aminotransferase class I/classII large" evidence="6">
    <location>
        <begin position="51"/>
        <end position="415"/>
    </location>
</feature>
<protein>
    <submittedName>
        <fullName evidence="7">PLP-dependent aminotransferase family protein</fullName>
    </submittedName>
</protein>
<dbReference type="InterPro" id="IPR015424">
    <property type="entry name" value="PyrdxlP-dep_Trfase"/>
</dbReference>
<gene>
    <name evidence="7" type="ORF">TsocGM_18070</name>
</gene>
<dbReference type="InterPro" id="IPR050859">
    <property type="entry name" value="Class-I_PLP-dep_aminotransf"/>
</dbReference>
<dbReference type="InterPro" id="IPR015421">
    <property type="entry name" value="PyrdxlP-dep_Trfase_major"/>
</dbReference>
<dbReference type="Gene3D" id="3.40.640.10">
    <property type="entry name" value="Type I PLP-dependent aspartate aminotransferase-like (Major domain)"/>
    <property type="match status" value="1"/>
</dbReference>
<comment type="caution">
    <text evidence="7">The sequence shown here is derived from an EMBL/GenBank/DDBJ whole genome shotgun (WGS) entry which is preliminary data.</text>
</comment>
<dbReference type="InterPro" id="IPR004839">
    <property type="entry name" value="Aminotransferase_I/II_large"/>
</dbReference>
<proteinExistence type="predicted"/>
<dbReference type="GO" id="GO:0008483">
    <property type="term" value="F:transaminase activity"/>
    <property type="evidence" value="ECO:0007669"/>
    <property type="project" value="UniProtKB-KW"/>
</dbReference>
<evidence type="ECO:0000259" key="6">
    <source>
        <dbReference type="Pfam" id="PF00155"/>
    </source>
</evidence>
<dbReference type="InterPro" id="IPR015422">
    <property type="entry name" value="PyrdxlP-dep_Trfase_small"/>
</dbReference>
<dbReference type="AlphaFoldDB" id="A0A432MG90"/>
<dbReference type="SUPFAM" id="SSF53383">
    <property type="entry name" value="PLP-dependent transferases"/>
    <property type="match status" value="1"/>
</dbReference>
<reference evidence="7 8" key="2">
    <citation type="submission" date="2019-01" db="EMBL/GenBank/DDBJ databases">
        <title>Tautonia sociabilis, a novel thermotolerant planctomycete of Isosphaeraceae family, isolated from a 4000 m deep subterranean habitat.</title>
        <authorList>
            <person name="Kovaleva O.L."/>
            <person name="Elcheninov A.G."/>
            <person name="Van Heerden E."/>
            <person name="Toshchakov S.V."/>
            <person name="Novikov A."/>
            <person name="Bonch-Osmolovskaya E.A."/>
            <person name="Kublanov I.V."/>
        </authorList>
    </citation>
    <scope>NUCLEOTIDE SEQUENCE [LARGE SCALE GENOMIC DNA]</scope>
    <source>
        <strain evidence="7 8">GM2012</strain>
    </source>
</reference>
<dbReference type="PANTHER" id="PTHR42790:SF19">
    <property type="entry name" value="KYNURENINE_ALPHA-AMINOADIPATE AMINOTRANSFERASE, MITOCHONDRIAL"/>
    <property type="match status" value="1"/>
</dbReference>
<dbReference type="GO" id="GO:0030170">
    <property type="term" value="F:pyridoxal phosphate binding"/>
    <property type="evidence" value="ECO:0007669"/>
    <property type="project" value="InterPro"/>
</dbReference>
<comment type="cofactor">
    <cofactor evidence="1">
        <name>pyridoxal 5'-phosphate</name>
        <dbReference type="ChEBI" id="CHEBI:597326"/>
    </cofactor>
</comment>
<feature type="region of interest" description="Disordered" evidence="5">
    <location>
        <begin position="1"/>
        <end position="21"/>
    </location>
</feature>
<dbReference type="Proteomes" id="UP000280296">
    <property type="component" value="Unassembled WGS sequence"/>
</dbReference>
<evidence type="ECO:0000256" key="1">
    <source>
        <dbReference type="ARBA" id="ARBA00001933"/>
    </source>
</evidence>
<evidence type="ECO:0000256" key="5">
    <source>
        <dbReference type="SAM" id="MobiDB-lite"/>
    </source>
</evidence>
<keyword evidence="4" id="KW-0663">Pyridoxal phosphate</keyword>
<dbReference type="GO" id="GO:1901605">
    <property type="term" value="P:alpha-amino acid metabolic process"/>
    <property type="evidence" value="ECO:0007669"/>
    <property type="project" value="TreeGrafter"/>
</dbReference>
<evidence type="ECO:0000256" key="2">
    <source>
        <dbReference type="ARBA" id="ARBA00022576"/>
    </source>
</evidence>
<organism evidence="7 8">
    <name type="scientific">Tautonia sociabilis</name>
    <dbReference type="NCBI Taxonomy" id="2080755"/>
    <lineage>
        <taxon>Bacteria</taxon>
        <taxon>Pseudomonadati</taxon>
        <taxon>Planctomycetota</taxon>
        <taxon>Planctomycetia</taxon>
        <taxon>Isosphaerales</taxon>
        <taxon>Isosphaeraceae</taxon>
        <taxon>Tautonia</taxon>
    </lineage>
</organism>